<protein>
    <submittedName>
        <fullName evidence="1">Uncharacterized protein</fullName>
    </submittedName>
</protein>
<name>A0A518F080_9BACT</name>
<dbReference type="RefSeq" id="WP_145204611.1">
    <property type="nucleotide sequence ID" value="NZ_CP036434.1"/>
</dbReference>
<evidence type="ECO:0000313" key="2">
    <source>
        <dbReference type="Proteomes" id="UP000320390"/>
    </source>
</evidence>
<accession>A0A518F080</accession>
<keyword evidence="2" id="KW-1185">Reference proteome</keyword>
<dbReference type="AlphaFoldDB" id="A0A518F080"/>
<dbReference type="EMBL" id="CP036434">
    <property type="protein sequence ID" value="QDV09735.1"/>
    <property type="molecule type" value="Genomic_DNA"/>
</dbReference>
<sequence length="95" mass="10457">MKNSNHVLLSLAIVTGGAFHAFAPQKGGQQGAATKDIATIKMEGQRWEYLIEPEPSLERANELGEDRWDFAGLYGQSDLGTAVSLTLWKRPLLDE</sequence>
<evidence type="ECO:0000313" key="1">
    <source>
        <dbReference type="EMBL" id="QDV09735.1"/>
    </source>
</evidence>
<reference evidence="1 2" key="1">
    <citation type="submission" date="2019-02" db="EMBL/GenBank/DDBJ databases">
        <title>Deep-cultivation of Planctomycetes and their phenomic and genomic characterization uncovers novel biology.</title>
        <authorList>
            <person name="Wiegand S."/>
            <person name="Jogler M."/>
            <person name="Boedeker C."/>
            <person name="Pinto D."/>
            <person name="Vollmers J."/>
            <person name="Rivas-Marin E."/>
            <person name="Kohn T."/>
            <person name="Peeters S.H."/>
            <person name="Heuer A."/>
            <person name="Rast P."/>
            <person name="Oberbeckmann S."/>
            <person name="Bunk B."/>
            <person name="Jeske O."/>
            <person name="Meyerdierks A."/>
            <person name="Storesund J.E."/>
            <person name="Kallscheuer N."/>
            <person name="Luecker S."/>
            <person name="Lage O.M."/>
            <person name="Pohl T."/>
            <person name="Merkel B.J."/>
            <person name="Hornburger P."/>
            <person name="Mueller R.-W."/>
            <person name="Bruemmer F."/>
            <person name="Labrenz M."/>
            <person name="Spormann A.M."/>
            <person name="Op den Camp H."/>
            <person name="Overmann J."/>
            <person name="Amann R."/>
            <person name="Jetten M.S.M."/>
            <person name="Mascher T."/>
            <person name="Medema M.H."/>
            <person name="Devos D.P."/>
            <person name="Kaster A.-K."/>
            <person name="Ovreas L."/>
            <person name="Rohde M."/>
            <person name="Galperin M.Y."/>
            <person name="Jogler C."/>
        </authorList>
    </citation>
    <scope>NUCLEOTIDE SEQUENCE [LARGE SCALE GENOMIC DNA]</scope>
    <source>
        <strain evidence="1 2">Poly30</strain>
    </source>
</reference>
<proteinExistence type="predicted"/>
<gene>
    <name evidence="1" type="ORF">Poly30_52940</name>
</gene>
<dbReference type="Proteomes" id="UP000320390">
    <property type="component" value="Chromosome"/>
</dbReference>
<organism evidence="1 2">
    <name type="scientific">Saltatorellus ferox</name>
    <dbReference type="NCBI Taxonomy" id="2528018"/>
    <lineage>
        <taxon>Bacteria</taxon>
        <taxon>Pseudomonadati</taxon>
        <taxon>Planctomycetota</taxon>
        <taxon>Planctomycetia</taxon>
        <taxon>Planctomycetia incertae sedis</taxon>
        <taxon>Saltatorellus</taxon>
    </lineage>
</organism>